<evidence type="ECO:0000313" key="2">
    <source>
        <dbReference type="EMBL" id="TFD96183.1"/>
    </source>
</evidence>
<gene>
    <name evidence="2" type="ORF">E2605_11360</name>
</gene>
<dbReference type="Proteomes" id="UP000297861">
    <property type="component" value="Unassembled WGS sequence"/>
</dbReference>
<evidence type="ECO:0008006" key="4">
    <source>
        <dbReference type="Google" id="ProtNLM"/>
    </source>
</evidence>
<dbReference type="AlphaFoldDB" id="A0A4Y8L0U2"/>
<feature type="transmembrane region" description="Helical" evidence="1">
    <location>
        <begin position="97"/>
        <end position="118"/>
    </location>
</feature>
<reference evidence="2 3" key="1">
    <citation type="submission" date="2019-03" db="EMBL/GenBank/DDBJ databases">
        <title>San Antonio Military Medical Center submission to MRSN (WRAIR), pending publication.</title>
        <authorList>
            <person name="Blyth D.M."/>
            <person name="Mccarthy S.L."/>
            <person name="Schall S.E."/>
            <person name="Stam J.A."/>
            <person name="Ong A.C."/>
            <person name="Mcgann P.T."/>
        </authorList>
    </citation>
    <scope>NUCLEOTIDE SEQUENCE [LARGE SCALE GENOMIC DNA]</scope>
    <source>
        <strain evidence="2 3">MRSN571793</strain>
    </source>
</reference>
<comment type="caution">
    <text evidence="2">The sequence shown here is derived from an EMBL/GenBank/DDBJ whole genome shotgun (WGS) entry which is preliminary data.</text>
</comment>
<keyword evidence="1" id="KW-1133">Transmembrane helix</keyword>
<feature type="transmembrane region" description="Helical" evidence="1">
    <location>
        <begin position="181"/>
        <end position="199"/>
    </location>
</feature>
<keyword evidence="3" id="KW-1185">Reference proteome</keyword>
<evidence type="ECO:0000256" key="1">
    <source>
        <dbReference type="SAM" id="Phobius"/>
    </source>
</evidence>
<dbReference type="OrthoDB" id="1096547at2"/>
<feature type="transmembrane region" description="Helical" evidence="1">
    <location>
        <begin position="124"/>
        <end position="143"/>
    </location>
</feature>
<dbReference type="STRING" id="1121485.GCA_000426485_00618"/>
<accession>A0A4Y8L0U2</accession>
<evidence type="ECO:0000313" key="3">
    <source>
        <dbReference type="Proteomes" id="UP000297861"/>
    </source>
</evidence>
<dbReference type="RefSeq" id="WP_026627873.1">
    <property type="nucleotide sequence ID" value="NZ_AP028867.1"/>
</dbReference>
<dbReference type="EMBL" id="SOML01000006">
    <property type="protein sequence ID" value="TFD96183.1"/>
    <property type="molecule type" value="Genomic_DNA"/>
</dbReference>
<proteinExistence type="predicted"/>
<keyword evidence="1" id="KW-0812">Transmembrane</keyword>
<keyword evidence="1" id="KW-0472">Membrane</keyword>
<name>A0A4Y8L0U2_9BACT</name>
<sequence length="207" mass="23341">MENKFNEQDSLKVINEMIIQARGNFQRGAGNSLILWGYVIAGISLLCFILPKVFSIGHSVNWLWALTFPLFVGHMIYQRNKTRKAMVITHLDKIVGAIWLAMAITSGLFVGAVFFVAVSLSTNIPFIFISPMMMVFSGSALYITARVYRFRPYVYGAFVFWCAAILCLLHFILYQGADLEFVIQFLAMIFGFVVPGHILNKTAEGYV</sequence>
<feature type="transmembrane region" description="Helical" evidence="1">
    <location>
        <begin position="60"/>
        <end position="77"/>
    </location>
</feature>
<protein>
    <recommendedName>
        <fullName evidence="4">DUF308 domain-containing protein</fullName>
    </recommendedName>
</protein>
<feature type="transmembrane region" description="Helical" evidence="1">
    <location>
        <begin position="155"/>
        <end position="175"/>
    </location>
</feature>
<feature type="transmembrane region" description="Helical" evidence="1">
    <location>
        <begin position="33"/>
        <end position="54"/>
    </location>
</feature>
<organism evidence="2 3">
    <name type="scientific">Dysgonomonas capnocytophagoides</name>
    <dbReference type="NCBI Taxonomy" id="45254"/>
    <lineage>
        <taxon>Bacteria</taxon>
        <taxon>Pseudomonadati</taxon>
        <taxon>Bacteroidota</taxon>
        <taxon>Bacteroidia</taxon>
        <taxon>Bacteroidales</taxon>
        <taxon>Dysgonomonadaceae</taxon>
        <taxon>Dysgonomonas</taxon>
    </lineage>
</organism>